<evidence type="ECO:0000313" key="1">
    <source>
        <dbReference type="EMBL" id="HIS24257.1"/>
    </source>
</evidence>
<accession>A0A9D1ENL8</accession>
<dbReference type="AlphaFoldDB" id="A0A9D1ENL8"/>
<dbReference type="Proteomes" id="UP000823982">
    <property type="component" value="Unassembled WGS sequence"/>
</dbReference>
<reference evidence="1" key="2">
    <citation type="journal article" date="2021" name="PeerJ">
        <title>Extensive microbial diversity within the chicken gut microbiome revealed by metagenomics and culture.</title>
        <authorList>
            <person name="Gilroy R."/>
            <person name="Ravi A."/>
            <person name="Getino M."/>
            <person name="Pursley I."/>
            <person name="Horton D.L."/>
            <person name="Alikhan N.F."/>
            <person name="Baker D."/>
            <person name="Gharbi K."/>
            <person name="Hall N."/>
            <person name="Watson M."/>
            <person name="Adriaenssens E.M."/>
            <person name="Foster-Nyarko E."/>
            <person name="Jarju S."/>
            <person name="Secka A."/>
            <person name="Antonio M."/>
            <person name="Oren A."/>
            <person name="Chaudhuri R.R."/>
            <person name="La Ragione R."/>
            <person name="Hildebrand F."/>
            <person name="Pallen M.J."/>
        </authorList>
    </citation>
    <scope>NUCLEOTIDE SEQUENCE</scope>
    <source>
        <strain evidence="1">CHK157-1446</strain>
    </source>
</reference>
<evidence type="ECO:0000313" key="2">
    <source>
        <dbReference type="Proteomes" id="UP000823982"/>
    </source>
</evidence>
<dbReference type="EMBL" id="DVIR01000026">
    <property type="protein sequence ID" value="HIS24257.1"/>
    <property type="molecule type" value="Genomic_DNA"/>
</dbReference>
<organism evidence="1 2">
    <name type="scientific">Candidatus Faeciplasma gallinarum</name>
    <dbReference type="NCBI Taxonomy" id="2840799"/>
    <lineage>
        <taxon>Bacteria</taxon>
        <taxon>Bacillati</taxon>
        <taxon>Bacillota</taxon>
        <taxon>Clostridia</taxon>
        <taxon>Eubacteriales</taxon>
        <taxon>Oscillospiraceae</taxon>
        <taxon>Oscillospiraceae incertae sedis</taxon>
        <taxon>Candidatus Faeciplasma</taxon>
    </lineage>
</organism>
<sequence length="47" mass="5255">MYSSSPNDEAYVDTDSEIFKKYLEIVSDTVIFEGVTTSAARDDETTL</sequence>
<name>A0A9D1ENL8_9FIRM</name>
<gene>
    <name evidence="1" type="ORF">IAD01_02505</name>
</gene>
<comment type="caution">
    <text evidence="1">The sequence shown here is derived from an EMBL/GenBank/DDBJ whole genome shotgun (WGS) entry which is preliminary data.</text>
</comment>
<proteinExistence type="predicted"/>
<protein>
    <submittedName>
        <fullName evidence="1">Uncharacterized protein</fullName>
    </submittedName>
</protein>
<reference evidence="1" key="1">
    <citation type="submission" date="2020-10" db="EMBL/GenBank/DDBJ databases">
        <authorList>
            <person name="Gilroy R."/>
        </authorList>
    </citation>
    <scope>NUCLEOTIDE SEQUENCE</scope>
    <source>
        <strain evidence="1">CHK157-1446</strain>
    </source>
</reference>